<feature type="domain" description="EGF-like" evidence="8">
    <location>
        <begin position="199"/>
        <end position="236"/>
    </location>
</feature>
<proteinExistence type="predicted"/>
<dbReference type="GO" id="GO:0032991">
    <property type="term" value="C:protein-containing complex"/>
    <property type="evidence" value="ECO:0007669"/>
    <property type="project" value="TreeGrafter"/>
</dbReference>
<dbReference type="InterPro" id="IPR000742">
    <property type="entry name" value="EGF"/>
</dbReference>
<dbReference type="AlphaFoldDB" id="A0A814H8I8"/>
<feature type="region of interest" description="Disordered" evidence="6">
    <location>
        <begin position="342"/>
        <end position="369"/>
    </location>
</feature>
<evidence type="ECO:0000256" key="1">
    <source>
        <dbReference type="ARBA" id="ARBA00022536"/>
    </source>
</evidence>
<name>A0A814H8I8_ADIRI</name>
<dbReference type="PROSITE" id="PS01186">
    <property type="entry name" value="EGF_2"/>
    <property type="match status" value="1"/>
</dbReference>
<evidence type="ECO:0000256" key="3">
    <source>
        <dbReference type="ARBA" id="ARBA00022737"/>
    </source>
</evidence>
<evidence type="ECO:0000259" key="8">
    <source>
        <dbReference type="PROSITE" id="PS50026"/>
    </source>
</evidence>
<evidence type="ECO:0000256" key="2">
    <source>
        <dbReference type="ARBA" id="ARBA00022729"/>
    </source>
</evidence>
<dbReference type="Pfam" id="PF00008">
    <property type="entry name" value="EGF"/>
    <property type="match status" value="1"/>
</dbReference>
<dbReference type="GO" id="GO:0007157">
    <property type="term" value="P:heterophilic cell-cell adhesion via plasma membrane cell adhesion molecules"/>
    <property type="evidence" value="ECO:0007669"/>
    <property type="project" value="TreeGrafter"/>
</dbReference>
<dbReference type="Proteomes" id="UP000663852">
    <property type="component" value="Unassembled WGS sequence"/>
</dbReference>
<dbReference type="Pfam" id="PF01607">
    <property type="entry name" value="CBM_14"/>
    <property type="match status" value="2"/>
</dbReference>
<dbReference type="InterPro" id="IPR051022">
    <property type="entry name" value="Notch_Cell-Fate_Det"/>
</dbReference>
<accession>A0A814H8I8</accession>
<feature type="domain" description="Chitin-binding type-2" evidence="9">
    <location>
        <begin position="145"/>
        <end position="205"/>
    </location>
</feature>
<dbReference type="InterPro" id="IPR036508">
    <property type="entry name" value="Chitin-bd_dom_sf"/>
</dbReference>
<dbReference type="SUPFAM" id="SSF57625">
    <property type="entry name" value="Invertebrate chitin-binding proteins"/>
    <property type="match status" value="2"/>
</dbReference>
<dbReference type="GO" id="GO:0005509">
    <property type="term" value="F:calcium ion binding"/>
    <property type="evidence" value="ECO:0007669"/>
    <property type="project" value="InterPro"/>
</dbReference>
<dbReference type="GO" id="GO:0005886">
    <property type="term" value="C:plasma membrane"/>
    <property type="evidence" value="ECO:0007669"/>
    <property type="project" value="TreeGrafter"/>
</dbReference>
<evidence type="ECO:0000256" key="5">
    <source>
        <dbReference type="PROSITE-ProRule" id="PRU00076"/>
    </source>
</evidence>
<evidence type="ECO:0000256" key="7">
    <source>
        <dbReference type="SAM" id="SignalP"/>
    </source>
</evidence>
<comment type="caution">
    <text evidence="5">Lacks conserved residue(s) required for the propagation of feature annotation.</text>
</comment>
<dbReference type="FunFam" id="2.10.25.10:FF:000063">
    <property type="entry name" value="Slit guidance ligand 2"/>
    <property type="match status" value="1"/>
</dbReference>
<evidence type="ECO:0000256" key="6">
    <source>
        <dbReference type="SAM" id="MobiDB-lite"/>
    </source>
</evidence>
<dbReference type="InterPro" id="IPR001881">
    <property type="entry name" value="EGF-like_Ca-bd_dom"/>
</dbReference>
<dbReference type="Gene3D" id="2.170.140.10">
    <property type="entry name" value="Chitin binding domain"/>
    <property type="match status" value="1"/>
</dbReference>
<dbReference type="PROSITE" id="PS00022">
    <property type="entry name" value="EGF_1"/>
    <property type="match status" value="1"/>
</dbReference>
<dbReference type="SMART" id="SM00494">
    <property type="entry name" value="ChtBD2"/>
    <property type="match status" value="2"/>
</dbReference>
<dbReference type="GO" id="GO:0008061">
    <property type="term" value="F:chitin binding"/>
    <property type="evidence" value="ECO:0007669"/>
    <property type="project" value="InterPro"/>
</dbReference>
<feature type="signal peptide" evidence="7">
    <location>
        <begin position="1"/>
        <end position="18"/>
    </location>
</feature>
<dbReference type="SUPFAM" id="SSF57196">
    <property type="entry name" value="EGF/Laminin"/>
    <property type="match status" value="1"/>
</dbReference>
<dbReference type="PROSITE" id="PS50940">
    <property type="entry name" value="CHIT_BIND_II"/>
    <property type="match status" value="1"/>
</dbReference>
<dbReference type="CDD" id="cd00054">
    <property type="entry name" value="EGF_CA"/>
    <property type="match status" value="1"/>
</dbReference>
<evidence type="ECO:0000313" key="10">
    <source>
        <dbReference type="EMBL" id="CAF1006388.1"/>
    </source>
</evidence>
<dbReference type="Gene3D" id="2.10.25.10">
    <property type="entry name" value="Laminin"/>
    <property type="match status" value="1"/>
</dbReference>
<feature type="disulfide bond" evidence="5">
    <location>
        <begin position="226"/>
        <end position="235"/>
    </location>
</feature>
<protein>
    <submittedName>
        <fullName evidence="10">Uncharacterized protein</fullName>
    </submittedName>
</protein>
<evidence type="ECO:0000313" key="11">
    <source>
        <dbReference type="Proteomes" id="UP000663852"/>
    </source>
</evidence>
<keyword evidence="2 7" id="KW-0732">Signal</keyword>
<gene>
    <name evidence="10" type="ORF">EDS130_LOCUS15155</name>
</gene>
<comment type="caution">
    <text evidence="10">The sequence shown here is derived from an EMBL/GenBank/DDBJ whole genome shotgun (WGS) entry which is preliminary data.</text>
</comment>
<evidence type="ECO:0000256" key="4">
    <source>
        <dbReference type="ARBA" id="ARBA00023157"/>
    </source>
</evidence>
<dbReference type="GO" id="GO:0045197">
    <property type="term" value="P:establishment or maintenance of epithelial cell apical/basal polarity"/>
    <property type="evidence" value="ECO:0007669"/>
    <property type="project" value="TreeGrafter"/>
</dbReference>
<evidence type="ECO:0000259" key="9">
    <source>
        <dbReference type="PROSITE" id="PS50940"/>
    </source>
</evidence>
<feature type="chain" id="PRO_5032627637" evidence="7">
    <location>
        <begin position="19"/>
        <end position="475"/>
    </location>
</feature>
<dbReference type="PROSITE" id="PS50026">
    <property type="entry name" value="EGF_3"/>
    <property type="match status" value="1"/>
</dbReference>
<dbReference type="SMART" id="SM00179">
    <property type="entry name" value="EGF_CA"/>
    <property type="match status" value="1"/>
</dbReference>
<dbReference type="SMART" id="SM00181">
    <property type="entry name" value="EGF"/>
    <property type="match status" value="1"/>
</dbReference>
<dbReference type="PANTHER" id="PTHR24049">
    <property type="entry name" value="CRUMBS FAMILY MEMBER"/>
    <property type="match status" value="1"/>
</dbReference>
<dbReference type="PANTHER" id="PTHR24049:SF22">
    <property type="entry name" value="DROSOPHILA CRUMBS HOMOLOG"/>
    <property type="match status" value="1"/>
</dbReference>
<reference evidence="10" key="1">
    <citation type="submission" date="2021-02" db="EMBL/GenBank/DDBJ databases">
        <authorList>
            <person name="Nowell W R."/>
        </authorList>
    </citation>
    <scope>NUCLEOTIDE SEQUENCE</scope>
</reference>
<organism evidence="10 11">
    <name type="scientific">Adineta ricciae</name>
    <name type="common">Rotifer</name>
    <dbReference type="NCBI Taxonomy" id="249248"/>
    <lineage>
        <taxon>Eukaryota</taxon>
        <taxon>Metazoa</taxon>
        <taxon>Spiralia</taxon>
        <taxon>Gnathifera</taxon>
        <taxon>Rotifera</taxon>
        <taxon>Eurotatoria</taxon>
        <taxon>Bdelloidea</taxon>
        <taxon>Adinetida</taxon>
        <taxon>Adinetidae</taxon>
        <taxon>Adineta</taxon>
    </lineage>
</organism>
<dbReference type="GO" id="GO:0005576">
    <property type="term" value="C:extracellular region"/>
    <property type="evidence" value="ECO:0007669"/>
    <property type="project" value="InterPro"/>
</dbReference>
<keyword evidence="4 5" id="KW-1015">Disulfide bond</keyword>
<dbReference type="EMBL" id="CAJNOJ010000063">
    <property type="protein sequence ID" value="CAF1006388.1"/>
    <property type="molecule type" value="Genomic_DNA"/>
</dbReference>
<sequence length="475" mass="52770">MTWISFVCLLALSSSALARSVSYGSYGAVQMPQVSSANLIRDFGSQQVQQPSFTQTGYGQQSQVFPQPALDERVSQPEIQPVQTGYGQQYAAPSMIRKPVQQYDQSLPKTYPMARPTPTQIQLLEEQKLQLKKIIDDATIPTEADNLCRGQRPETVIPLDNGRRFVICIDEAKGQEQQCPRGLLFHPESRRCERKLGPLENPCSSQPCLNNGQCVQTDFTSYKCQCAPGFDGEHCELDATVCQTQQPCGQSPDTKCQSFRWGAALKHICILQNGRAYGLTASQATPSPCTGVDGVFPLAFSDKGFIMCNGDLMFIETCPGGTVWDELNKACVWPDMQGLSFEDQTPQVPSYGQSSYGSAPRSMTPQTDVPQYGQVQTKTFTQPKLDQVSTYGQVQTPLIQDLPKQTYGGYQQPQIQIPQQDVPKSFSGYQQPQIQIQQDLPKVSYGGYQQPQKLQVFSQQKDFFRPQPQQPSSGY</sequence>
<keyword evidence="3" id="KW-0677">Repeat</keyword>
<dbReference type="OrthoDB" id="10054348at2759"/>
<keyword evidence="1 5" id="KW-0245">EGF-like domain</keyword>
<dbReference type="InterPro" id="IPR002557">
    <property type="entry name" value="Chitin-bd_dom"/>
</dbReference>